<keyword evidence="7 12" id="KW-0798">TonB box</keyword>
<evidence type="ECO:0000256" key="9">
    <source>
        <dbReference type="ARBA" id="ARBA00023170"/>
    </source>
</evidence>
<evidence type="ECO:0000256" key="3">
    <source>
        <dbReference type="ARBA" id="ARBA00022448"/>
    </source>
</evidence>
<evidence type="ECO:0000256" key="4">
    <source>
        <dbReference type="ARBA" id="ARBA00022452"/>
    </source>
</evidence>
<dbReference type="Gene3D" id="2.170.130.10">
    <property type="entry name" value="TonB-dependent receptor, plug domain"/>
    <property type="match status" value="1"/>
</dbReference>
<evidence type="ECO:0000256" key="7">
    <source>
        <dbReference type="ARBA" id="ARBA00023077"/>
    </source>
</evidence>
<dbReference type="SUPFAM" id="SSF56935">
    <property type="entry name" value="Porins"/>
    <property type="match status" value="1"/>
</dbReference>
<evidence type="ECO:0000256" key="6">
    <source>
        <dbReference type="ARBA" id="ARBA00022729"/>
    </source>
</evidence>
<keyword evidence="6 13" id="KW-0732">Signal</keyword>
<dbReference type="Pfam" id="PF07715">
    <property type="entry name" value="Plug"/>
    <property type="match status" value="1"/>
</dbReference>
<keyword evidence="4 11" id="KW-1134">Transmembrane beta strand</keyword>
<dbReference type="GO" id="GO:0009279">
    <property type="term" value="C:cell outer membrane"/>
    <property type="evidence" value="ECO:0007669"/>
    <property type="project" value="UniProtKB-SubCell"/>
</dbReference>
<dbReference type="Proteomes" id="UP000450676">
    <property type="component" value="Unassembled WGS sequence"/>
</dbReference>
<keyword evidence="17" id="KW-1185">Reference proteome</keyword>
<dbReference type="EMBL" id="WWCU01000032">
    <property type="protein sequence ID" value="MYN10119.1"/>
    <property type="molecule type" value="Genomic_DNA"/>
</dbReference>
<evidence type="ECO:0000256" key="12">
    <source>
        <dbReference type="RuleBase" id="RU003357"/>
    </source>
</evidence>
<evidence type="ECO:0000313" key="16">
    <source>
        <dbReference type="EMBL" id="MYN10119.1"/>
    </source>
</evidence>
<evidence type="ECO:0000256" key="2">
    <source>
        <dbReference type="ARBA" id="ARBA00009810"/>
    </source>
</evidence>
<keyword evidence="3 11" id="KW-0813">Transport</keyword>
<dbReference type="Gene3D" id="2.40.170.20">
    <property type="entry name" value="TonB-dependent receptor, beta-barrel domain"/>
    <property type="match status" value="1"/>
</dbReference>
<evidence type="ECO:0000256" key="10">
    <source>
        <dbReference type="ARBA" id="ARBA00023237"/>
    </source>
</evidence>
<dbReference type="InterPro" id="IPR036942">
    <property type="entry name" value="Beta-barrel_TonB_sf"/>
</dbReference>
<dbReference type="GO" id="GO:0044718">
    <property type="term" value="P:siderophore transmembrane transport"/>
    <property type="evidence" value="ECO:0007669"/>
    <property type="project" value="TreeGrafter"/>
</dbReference>
<dbReference type="InterPro" id="IPR012910">
    <property type="entry name" value="Plug_dom"/>
</dbReference>
<dbReference type="InterPro" id="IPR039426">
    <property type="entry name" value="TonB-dep_rcpt-like"/>
</dbReference>
<evidence type="ECO:0000256" key="5">
    <source>
        <dbReference type="ARBA" id="ARBA00022692"/>
    </source>
</evidence>
<keyword evidence="8 11" id="KW-0472">Membrane</keyword>
<gene>
    <name evidence="16" type="ORF">GTP77_22620</name>
</gene>
<dbReference type="PANTHER" id="PTHR30069:SF29">
    <property type="entry name" value="HEMOGLOBIN AND HEMOGLOBIN-HAPTOGLOBIN-BINDING PROTEIN 1-RELATED"/>
    <property type="match status" value="1"/>
</dbReference>
<protein>
    <submittedName>
        <fullName evidence="16">TonB-dependent receptor</fullName>
    </submittedName>
</protein>
<proteinExistence type="inferred from homology"/>
<feature type="domain" description="TonB-dependent receptor plug" evidence="15">
    <location>
        <begin position="56"/>
        <end position="155"/>
    </location>
</feature>
<dbReference type="RefSeq" id="WP_161074413.1">
    <property type="nucleotide sequence ID" value="NZ_WWCU01000032.1"/>
</dbReference>
<evidence type="ECO:0000256" key="1">
    <source>
        <dbReference type="ARBA" id="ARBA00004571"/>
    </source>
</evidence>
<reference evidence="16 17" key="1">
    <citation type="submission" date="2019-12" db="EMBL/GenBank/DDBJ databases">
        <title>Novel species isolated from a subtropical stream in China.</title>
        <authorList>
            <person name="Lu H."/>
        </authorList>
    </citation>
    <scope>NUCLEOTIDE SEQUENCE [LARGE SCALE GENOMIC DNA]</scope>
    <source>
        <strain evidence="16 17">FT127W</strain>
    </source>
</reference>
<evidence type="ECO:0000256" key="13">
    <source>
        <dbReference type="SAM" id="SignalP"/>
    </source>
</evidence>
<comment type="similarity">
    <text evidence="2 11 12">Belongs to the TonB-dependent receptor family.</text>
</comment>
<comment type="caution">
    <text evidence="16">The sequence shown here is derived from an EMBL/GenBank/DDBJ whole genome shotgun (WGS) entry which is preliminary data.</text>
</comment>
<name>A0A7X4KNB0_9BURK</name>
<feature type="signal peptide" evidence="13">
    <location>
        <begin position="1"/>
        <end position="21"/>
    </location>
</feature>
<organism evidence="16 17">
    <name type="scientific">Pseudoduganella aquatica</name>
    <dbReference type="NCBI Taxonomy" id="2660641"/>
    <lineage>
        <taxon>Bacteria</taxon>
        <taxon>Pseudomonadati</taxon>
        <taxon>Pseudomonadota</taxon>
        <taxon>Betaproteobacteria</taxon>
        <taxon>Burkholderiales</taxon>
        <taxon>Oxalobacteraceae</taxon>
        <taxon>Telluria group</taxon>
        <taxon>Pseudoduganella</taxon>
    </lineage>
</organism>
<evidence type="ECO:0000259" key="15">
    <source>
        <dbReference type="Pfam" id="PF07715"/>
    </source>
</evidence>
<dbReference type="PROSITE" id="PS52016">
    <property type="entry name" value="TONB_DEPENDENT_REC_3"/>
    <property type="match status" value="1"/>
</dbReference>
<evidence type="ECO:0000256" key="8">
    <source>
        <dbReference type="ARBA" id="ARBA00023136"/>
    </source>
</evidence>
<evidence type="ECO:0000259" key="14">
    <source>
        <dbReference type="Pfam" id="PF00593"/>
    </source>
</evidence>
<dbReference type="InterPro" id="IPR000531">
    <property type="entry name" value="Beta-barrel_TonB"/>
</dbReference>
<sequence>MRKLIPLACLALIGAHLNASAQEKTQEKVQPAKEDSKDIQKVTISGGRQDDMAERRNSTAGKQVFGREELDRNGDTTLGEVLKRLPGVTLGGGRPGRGGDVRMRGLGSGYTQILLNGERAPAGFSLESLSPDQVERVEVMRGPVAENSTRAIAGTINVILRDGYQQRDIQLKLADSYERNLHTPNVSLTVPGKAGSLTYTLSASLSKNRQKDLGESVIRDTEDDGDVTKLQNVEEHSSGSSENLHLTPRLSYKFDNGDTLNFQPFIMASRGDTDARSDLAQLGGAVPPEYNLALSHTHASSTMMRGFGNWLHKLQGAAKLDVKFGLGLAKRDSDAVRNQFNAAGVLLDRFHDTDSTRDRGFNTGGKYSSPLGEGHLLAAGWDVETSRREQTKVGTDKNGNAQFDDSGDNLTADTRRVAVFAQDEWDITPQWGVYMGARWEGIRTTSDRSTAAIGSAGTVSNTSSVFSPLLHGVYRIPGAGKDQLRMSLTKSYKSPNVQDLIALPVLSRLNSATRPDRTGNPELKPELATGLDMAFEHYLGRSGIVSASGFVRDIDNLIRRELSLKPGSAGPRWVSTPGNVAHARTKGVELEAKFQLAELMDDAPAIDFRSNYSRFWSRVDGVPGPDNRLDQQPKQTANLGLDYRMKDLPLSMGASYNWTPAIRVQSSLSQTVESSRKRVVDAHVLWKMTPLTQLRLAAANLLADDATGSNLVYTNGLSQRSTTLNPTYRVWTARLETKF</sequence>
<keyword evidence="9 16" id="KW-0675">Receptor</keyword>
<keyword evidence="10 11" id="KW-0998">Cell outer membrane</keyword>
<dbReference type="Pfam" id="PF00593">
    <property type="entry name" value="TonB_dep_Rec_b-barrel"/>
    <property type="match status" value="1"/>
</dbReference>
<dbReference type="PANTHER" id="PTHR30069">
    <property type="entry name" value="TONB-DEPENDENT OUTER MEMBRANE RECEPTOR"/>
    <property type="match status" value="1"/>
</dbReference>
<comment type="subcellular location">
    <subcellularLocation>
        <location evidence="1 11">Cell outer membrane</location>
        <topology evidence="1 11">Multi-pass membrane protein</topology>
    </subcellularLocation>
</comment>
<accession>A0A7X4KNB0</accession>
<dbReference type="InterPro" id="IPR037066">
    <property type="entry name" value="Plug_dom_sf"/>
</dbReference>
<dbReference type="GO" id="GO:0015344">
    <property type="term" value="F:siderophore uptake transmembrane transporter activity"/>
    <property type="evidence" value="ECO:0007669"/>
    <property type="project" value="TreeGrafter"/>
</dbReference>
<evidence type="ECO:0000256" key="11">
    <source>
        <dbReference type="PROSITE-ProRule" id="PRU01360"/>
    </source>
</evidence>
<keyword evidence="5 11" id="KW-0812">Transmembrane</keyword>
<dbReference type="AlphaFoldDB" id="A0A7X4KNB0"/>
<evidence type="ECO:0000313" key="17">
    <source>
        <dbReference type="Proteomes" id="UP000450676"/>
    </source>
</evidence>
<feature type="chain" id="PRO_5030530373" evidence="13">
    <location>
        <begin position="22"/>
        <end position="739"/>
    </location>
</feature>
<feature type="domain" description="TonB-dependent receptor-like beta-barrel" evidence="14">
    <location>
        <begin position="292"/>
        <end position="701"/>
    </location>
</feature>